<dbReference type="InterPro" id="IPR045670">
    <property type="entry name" value="DUF5916"/>
</dbReference>
<feature type="signal peptide" evidence="1">
    <location>
        <begin position="1"/>
        <end position="19"/>
    </location>
</feature>
<feature type="domain" description="DUF5916" evidence="3">
    <location>
        <begin position="227"/>
        <end position="810"/>
    </location>
</feature>
<dbReference type="Pfam" id="PF06452">
    <property type="entry name" value="CBM9_1"/>
    <property type="match status" value="1"/>
</dbReference>
<feature type="chain" id="PRO_5011548603" evidence="1">
    <location>
        <begin position="20"/>
        <end position="812"/>
    </location>
</feature>
<evidence type="ECO:0000313" key="5">
    <source>
        <dbReference type="Proteomes" id="UP000199021"/>
    </source>
</evidence>
<keyword evidence="1" id="KW-0732">Signal</keyword>
<gene>
    <name evidence="4" type="ORF">SAMN05444359_113108</name>
</gene>
<dbReference type="InterPro" id="IPR010502">
    <property type="entry name" value="Carb-bd_dom_fam9"/>
</dbReference>
<evidence type="ECO:0000259" key="3">
    <source>
        <dbReference type="Pfam" id="PF19313"/>
    </source>
</evidence>
<dbReference type="CDD" id="cd09618">
    <property type="entry name" value="CBM9_like_2"/>
    <property type="match status" value="1"/>
</dbReference>
<dbReference type="AlphaFoldDB" id="A0A1H9HUF3"/>
<keyword evidence="5" id="KW-1185">Reference proteome</keyword>
<dbReference type="InParanoid" id="A0A1H9HUF3"/>
<dbReference type="GO" id="GO:0004553">
    <property type="term" value="F:hydrolase activity, hydrolyzing O-glycosyl compounds"/>
    <property type="evidence" value="ECO:0007669"/>
    <property type="project" value="InterPro"/>
</dbReference>
<sequence length="812" mass="91889">MKFSIAFLFSFFYSLMVFAQEKPSLEAVRTDEAIKIDGIIDEAAWQAAPIGADFTNLQPVPGVKPAQKTEVRVLYNDRGFYVSAMLYDASPDSILAELTERDDLGNTDWFAISLDPYNSGQNGFAFLTTPADVQFDSQYSTQGEDSNWDAVWVSKSARLANGWSVEYFIPYSAIRFPKTNEQEWTINFVRNVQRNREKSFWTEIDPNIDGYLNQCGKLTGIRNVKAPVRIQATPFLAAYGLKSRQAEAGQAATGSSITGGMDLKVGLSDAFTLDMTLIPDFGEARSDDQVLNLGPFEQRFDEQRAFFTEGTELFNKGGFFYSRRVGGRNHFAGAPGREILEGETVVDNPQRAKLYNATKISGRTAGGTGIGFFNAVEQANYATIRNLEGEERRVLTNPLTNYNVAVVDQNLKNNSSLTLINTNVMREGEATDANVTGLLFDIHNNANKYAIRGKLGLSQRFLPEETSRGHVAELSLRKISGNWTWSLFAGEESDTYDPNDLGILFSNNSRRFSGQLSYNHREPFLNGYFLNGGTGFSSAYESLYTNEFTESLAEVWVYGQTKHFWNVNFWSEMSLSDQYDYFEPRVPGRVLRNPGFRNLGGWIGTDSRKAVRLSMNANTNGYFGADRSDLYMNINARWRLSDRLSLNAFTFRGREKNEVGYVNRQQVELPDGGQRTDVFMGQRDVTSVEAGFSGKYSFTANMTLNLRVRHYWSGVSYNDFFLLGEEGNLKYTDYENNHDQDFDAFNVDLIYRWRFAPGSDIFFIYKSNVTDFDLTRAEGYGKSFNDLWQDTPRNSSISLKMVYWLDYASLVK</sequence>
<feature type="domain" description="Carbohydrate-binding" evidence="2">
    <location>
        <begin position="36"/>
        <end position="189"/>
    </location>
</feature>
<dbReference type="STRING" id="478744.SAMN05444359_113108"/>
<evidence type="ECO:0000256" key="1">
    <source>
        <dbReference type="SAM" id="SignalP"/>
    </source>
</evidence>
<dbReference type="Pfam" id="PF19313">
    <property type="entry name" value="DUF5916"/>
    <property type="match status" value="1"/>
</dbReference>
<protein>
    <submittedName>
        <fullName evidence="4">Carbohydrate family 9 binding domain-like</fullName>
    </submittedName>
</protein>
<reference evidence="5" key="1">
    <citation type="submission" date="2016-10" db="EMBL/GenBank/DDBJ databases">
        <authorList>
            <person name="Varghese N."/>
            <person name="Submissions S."/>
        </authorList>
    </citation>
    <scope>NUCLEOTIDE SEQUENCE [LARGE SCALE GENOMIC DNA]</scope>
    <source>
        <strain evidence="5">DSM 24740</strain>
    </source>
</reference>
<dbReference type="SUPFAM" id="SSF49344">
    <property type="entry name" value="CBD9-like"/>
    <property type="match status" value="1"/>
</dbReference>
<evidence type="ECO:0000259" key="2">
    <source>
        <dbReference type="Pfam" id="PF06452"/>
    </source>
</evidence>
<accession>A0A1H9HUF3</accession>
<evidence type="ECO:0000313" key="4">
    <source>
        <dbReference type="EMBL" id="SEQ65950.1"/>
    </source>
</evidence>
<proteinExistence type="predicted"/>
<dbReference type="GO" id="GO:0030246">
    <property type="term" value="F:carbohydrate binding"/>
    <property type="evidence" value="ECO:0007669"/>
    <property type="project" value="InterPro"/>
</dbReference>
<dbReference type="Proteomes" id="UP000199021">
    <property type="component" value="Unassembled WGS sequence"/>
</dbReference>
<dbReference type="EMBL" id="FOFB01000013">
    <property type="protein sequence ID" value="SEQ65950.1"/>
    <property type="molecule type" value="Genomic_DNA"/>
</dbReference>
<dbReference type="RefSeq" id="WP_090169161.1">
    <property type="nucleotide sequence ID" value="NZ_FOFB01000013.1"/>
</dbReference>
<dbReference type="OrthoDB" id="9786766at2"/>
<organism evidence="4 5">
    <name type="scientific">Neolewinella agarilytica</name>
    <dbReference type="NCBI Taxonomy" id="478744"/>
    <lineage>
        <taxon>Bacteria</taxon>
        <taxon>Pseudomonadati</taxon>
        <taxon>Bacteroidota</taxon>
        <taxon>Saprospiria</taxon>
        <taxon>Saprospirales</taxon>
        <taxon>Lewinellaceae</taxon>
        <taxon>Neolewinella</taxon>
    </lineage>
</organism>
<dbReference type="Gene3D" id="2.60.40.1190">
    <property type="match status" value="1"/>
</dbReference>
<name>A0A1H9HUF3_9BACT</name>
<dbReference type="GO" id="GO:0016052">
    <property type="term" value="P:carbohydrate catabolic process"/>
    <property type="evidence" value="ECO:0007669"/>
    <property type="project" value="InterPro"/>
</dbReference>